<keyword evidence="2" id="KW-1185">Reference proteome</keyword>
<proteinExistence type="predicted"/>
<reference evidence="1" key="1">
    <citation type="submission" date="2022-04" db="EMBL/GenBank/DDBJ databases">
        <title>Genome of the entomopathogenic fungus Entomophthora muscae.</title>
        <authorList>
            <person name="Elya C."/>
            <person name="Lovett B.R."/>
            <person name="Lee E."/>
            <person name="Macias A.M."/>
            <person name="Hajek A.E."/>
            <person name="De Bivort B.L."/>
            <person name="Kasson M.T."/>
            <person name="De Fine Licht H.H."/>
            <person name="Stajich J.E."/>
        </authorList>
    </citation>
    <scope>NUCLEOTIDE SEQUENCE</scope>
    <source>
        <strain evidence="1">Berkeley</strain>
    </source>
</reference>
<evidence type="ECO:0000313" key="1">
    <source>
        <dbReference type="EMBL" id="KAJ9073860.1"/>
    </source>
</evidence>
<dbReference type="Proteomes" id="UP001165960">
    <property type="component" value="Unassembled WGS sequence"/>
</dbReference>
<organism evidence="1 2">
    <name type="scientific">Entomophthora muscae</name>
    <dbReference type="NCBI Taxonomy" id="34485"/>
    <lineage>
        <taxon>Eukaryota</taxon>
        <taxon>Fungi</taxon>
        <taxon>Fungi incertae sedis</taxon>
        <taxon>Zoopagomycota</taxon>
        <taxon>Entomophthoromycotina</taxon>
        <taxon>Entomophthoromycetes</taxon>
        <taxon>Entomophthorales</taxon>
        <taxon>Entomophthoraceae</taxon>
        <taxon>Entomophthora</taxon>
    </lineage>
</organism>
<gene>
    <name evidence="1" type="ORF">DSO57_1011976</name>
</gene>
<accession>A0ACC2THD5</accession>
<evidence type="ECO:0000313" key="2">
    <source>
        <dbReference type="Proteomes" id="UP001165960"/>
    </source>
</evidence>
<name>A0ACC2THD5_9FUNG</name>
<protein>
    <submittedName>
        <fullName evidence="1">Uncharacterized protein</fullName>
    </submittedName>
</protein>
<sequence length="202" mass="22516">MTSPGSIILATLTAQTITNPRQTVVISDLWKNGPVVIKMLRRFGCPLCRYEARVLSNYKSEFDRLNVKMIAIGFDEVGLDEWVKGKFWDGDLYMDPELNIYNHFGLKKMGLARGLLSLFSSDFSKKMKLAEKLGVGGNYTKGNGFIMGGTYVIDKGGKVLFEFKQENALEYPSLKSIIKATGGNPDIVKLEDENHGTHPSKL</sequence>
<dbReference type="EMBL" id="QTSX02002882">
    <property type="protein sequence ID" value="KAJ9073860.1"/>
    <property type="molecule type" value="Genomic_DNA"/>
</dbReference>
<comment type="caution">
    <text evidence="1">The sequence shown here is derived from an EMBL/GenBank/DDBJ whole genome shotgun (WGS) entry which is preliminary data.</text>
</comment>